<dbReference type="InterPro" id="IPR027417">
    <property type="entry name" value="P-loop_NTPase"/>
</dbReference>
<organism evidence="4 5">
    <name type="scientific">Variovorax terrae</name>
    <dbReference type="NCBI Taxonomy" id="2923278"/>
    <lineage>
        <taxon>Bacteria</taxon>
        <taxon>Pseudomonadati</taxon>
        <taxon>Pseudomonadota</taxon>
        <taxon>Betaproteobacteria</taxon>
        <taxon>Burkholderiales</taxon>
        <taxon>Comamonadaceae</taxon>
        <taxon>Variovorax</taxon>
    </lineage>
</organism>
<evidence type="ECO:0000259" key="3">
    <source>
        <dbReference type="PROSITE" id="PS00662"/>
    </source>
</evidence>
<accession>A0A9X2AMY4</accession>
<dbReference type="InterPro" id="IPR006321">
    <property type="entry name" value="PilT/PilU"/>
</dbReference>
<keyword evidence="5" id="KW-1185">Reference proteome</keyword>
<dbReference type="RefSeq" id="WP_243307351.1">
    <property type="nucleotide sequence ID" value="NZ_JALGBI010000001.1"/>
</dbReference>
<evidence type="ECO:0000313" key="5">
    <source>
        <dbReference type="Proteomes" id="UP001139447"/>
    </source>
</evidence>
<dbReference type="Gene3D" id="3.40.50.300">
    <property type="entry name" value="P-loop containing nucleotide triphosphate hydrolases"/>
    <property type="match status" value="1"/>
</dbReference>
<dbReference type="InterPro" id="IPR050921">
    <property type="entry name" value="T4SS_GSP_E_ATPase"/>
</dbReference>
<evidence type="ECO:0000313" key="4">
    <source>
        <dbReference type="EMBL" id="MCJ0763235.1"/>
    </source>
</evidence>
<evidence type="ECO:0000256" key="1">
    <source>
        <dbReference type="ARBA" id="ARBA00006611"/>
    </source>
</evidence>
<proteinExistence type="inferred from homology"/>
<feature type="domain" description="Bacterial type II secretion system protein E" evidence="3">
    <location>
        <begin position="194"/>
        <end position="208"/>
    </location>
</feature>
<dbReference type="PANTHER" id="PTHR30486">
    <property type="entry name" value="TWITCHING MOTILITY PROTEIN PILT"/>
    <property type="match status" value="1"/>
</dbReference>
<dbReference type="CDD" id="cd01131">
    <property type="entry name" value="PilT"/>
    <property type="match status" value="1"/>
</dbReference>
<dbReference type="SUPFAM" id="SSF52540">
    <property type="entry name" value="P-loop containing nucleoside triphosphate hydrolases"/>
    <property type="match status" value="1"/>
</dbReference>
<dbReference type="AlphaFoldDB" id="A0A9X2AMY4"/>
<dbReference type="EMBL" id="JALGBI010000001">
    <property type="protein sequence ID" value="MCJ0763235.1"/>
    <property type="molecule type" value="Genomic_DNA"/>
</dbReference>
<dbReference type="NCBIfam" id="TIGR01420">
    <property type="entry name" value="pilT_fam"/>
    <property type="match status" value="1"/>
</dbReference>
<dbReference type="Proteomes" id="UP001139447">
    <property type="component" value="Unassembled WGS sequence"/>
</dbReference>
<gene>
    <name evidence="4" type="ORF">MMF98_08440</name>
</gene>
<dbReference type="Gene3D" id="3.30.450.90">
    <property type="match status" value="1"/>
</dbReference>
<protein>
    <submittedName>
        <fullName evidence="4">PilT/PilU family type 4a pilus ATPase</fullName>
    </submittedName>
</protein>
<reference evidence="4" key="1">
    <citation type="submission" date="2022-03" db="EMBL/GenBank/DDBJ databases">
        <authorList>
            <person name="Woo C.Y."/>
        </authorList>
    </citation>
    <scope>NUCLEOTIDE SEQUENCE</scope>
    <source>
        <strain evidence="4">CYS-02</strain>
    </source>
</reference>
<dbReference type="InterPro" id="IPR001482">
    <property type="entry name" value="T2SS/T4SS_dom"/>
</dbReference>
<sequence length="381" mass="42075">MGTMERILRLMAEKKASDVYLSAHSPALIKINGQCIPINNQILPPEATKNLLSEMLPPTRIEEMVETGELNMALPIEDVGNFRISAMRQRGSYAAVIRYITTEIPPLPTLNVPMILGDLIMEKRGLLLMVGSTGAGKSTTLASMMDFRNEKATGHILTIEDPVEFLFRNKKSVVNQREVGSDTQSLQVALKNALRQAPDVILIGEIRDRETMSAAIAYAQSGHLCLATMHANNSYQALNRILSFYPVEVRPTMLGDLAAALKAIVSQRLLRTVHGARTPAVEVMLNTKLVSELIEKGDFSGVKEAMEKSMAEGSQTFEQDIARLIVEGTVDRKEGLIYADSPTNLMWRLQNDFAAASQSQEAHEEPDDEPSFTEITLDVKH</sequence>
<comment type="similarity">
    <text evidence="1">Belongs to the GSP E family.</text>
</comment>
<feature type="region of interest" description="Disordered" evidence="2">
    <location>
        <begin position="356"/>
        <end position="381"/>
    </location>
</feature>
<dbReference type="GO" id="GO:0016887">
    <property type="term" value="F:ATP hydrolysis activity"/>
    <property type="evidence" value="ECO:0007669"/>
    <property type="project" value="InterPro"/>
</dbReference>
<dbReference type="PANTHER" id="PTHR30486:SF12">
    <property type="entry name" value="TYPE IV PILUS ATPASE PILU"/>
    <property type="match status" value="1"/>
</dbReference>
<name>A0A9X2AMY4_9BURK</name>
<comment type="caution">
    <text evidence="4">The sequence shown here is derived from an EMBL/GenBank/DDBJ whole genome shotgun (WGS) entry which is preliminary data.</text>
</comment>
<evidence type="ECO:0000256" key="2">
    <source>
        <dbReference type="SAM" id="MobiDB-lite"/>
    </source>
</evidence>
<dbReference type="GO" id="GO:0005524">
    <property type="term" value="F:ATP binding"/>
    <property type="evidence" value="ECO:0007669"/>
    <property type="project" value="InterPro"/>
</dbReference>
<dbReference type="Pfam" id="PF00437">
    <property type="entry name" value="T2SSE"/>
    <property type="match status" value="1"/>
</dbReference>
<dbReference type="PROSITE" id="PS00662">
    <property type="entry name" value="T2SP_E"/>
    <property type="match status" value="1"/>
</dbReference>